<evidence type="ECO:0000313" key="2">
    <source>
        <dbReference type="EMBL" id="KAK1543488.1"/>
    </source>
</evidence>
<organism evidence="2 3">
    <name type="scientific">Colletotrichum paranaense</name>
    <dbReference type="NCBI Taxonomy" id="1914294"/>
    <lineage>
        <taxon>Eukaryota</taxon>
        <taxon>Fungi</taxon>
        <taxon>Dikarya</taxon>
        <taxon>Ascomycota</taxon>
        <taxon>Pezizomycotina</taxon>
        <taxon>Sordariomycetes</taxon>
        <taxon>Hypocreomycetidae</taxon>
        <taxon>Glomerellales</taxon>
        <taxon>Glomerellaceae</taxon>
        <taxon>Colletotrichum</taxon>
        <taxon>Colletotrichum acutatum species complex</taxon>
    </lineage>
</organism>
<dbReference type="EMBL" id="MOPA01000003">
    <property type="protein sequence ID" value="KAK1543488.1"/>
    <property type="molecule type" value="Genomic_DNA"/>
</dbReference>
<gene>
    <name evidence="2" type="ORF">CPAR01_04121</name>
</gene>
<dbReference type="Proteomes" id="UP001241169">
    <property type="component" value="Unassembled WGS sequence"/>
</dbReference>
<evidence type="ECO:0000256" key="1">
    <source>
        <dbReference type="SAM" id="MobiDB-lite"/>
    </source>
</evidence>
<dbReference type="GeneID" id="85372301"/>
<sequence length="50" mass="5471">MYAAVDAVSRAKARKCSSQELEDRDHGRDLQSGASLASRFAHFQISGAKF</sequence>
<feature type="region of interest" description="Disordered" evidence="1">
    <location>
        <begin position="1"/>
        <end position="31"/>
    </location>
</feature>
<comment type="caution">
    <text evidence="2">The sequence shown here is derived from an EMBL/GenBank/DDBJ whole genome shotgun (WGS) entry which is preliminary data.</text>
</comment>
<reference evidence="2 3" key="1">
    <citation type="submission" date="2016-10" db="EMBL/GenBank/DDBJ databases">
        <title>The genome sequence of Colletotrichum fioriniae PJ7.</title>
        <authorList>
            <person name="Baroncelli R."/>
        </authorList>
    </citation>
    <scope>NUCLEOTIDE SEQUENCE [LARGE SCALE GENOMIC DNA]</scope>
    <source>
        <strain evidence="2 3">IMI 384185</strain>
    </source>
</reference>
<proteinExistence type="predicted"/>
<dbReference type="RefSeq" id="XP_060352608.1">
    <property type="nucleotide sequence ID" value="XM_060488402.1"/>
</dbReference>
<protein>
    <submittedName>
        <fullName evidence="2">Uncharacterized protein</fullName>
    </submittedName>
</protein>
<name>A0ABQ9SVF9_9PEZI</name>
<keyword evidence="3" id="KW-1185">Reference proteome</keyword>
<evidence type="ECO:0000313" key="3">
    <source>
        <dbReference type="Proteomes" id="UP001241169"/>
    </source>
</evidence>
<accession>A0ABQ9SVF9</accession>